<dbReference type="PANTHER" id="PTHR43024">
    <property type="entry name" value="UDP-N-ACETYLMURAMOYL-TRIPEPTIDE--D-ALANYL-D-ALANINE LIGASE"/>
    <property type="match status" value="1"/>
</dbReference>
<keyword evidence="3" id="KW-0067">ATP-binding</keyword>
<dbReference type="PANTHER" id="PTHR43024:SF1">
    <property type="entry name" value="UDP-N-ACETYLMURAMOYL-TRIPEPTIDE--D-ALANYL-D-ALANINE LIGASE"/>
    <property type="match status" value="1"/>
</dbReference>
<dbReference type="Proteomes" id="UP000178603">
    <property type="component" value="Unassembled WGS sequence"/>
</dbReference>
<accession>A0A1F8AQ28</accession>
<dbReference type="GO" id="GO:0005524">
    <property type="term" value="F:ATP binding"/>
    <property type="evidence" value="ECO:0007669"/>
    <property type="project" value="UniProtKB-KW"/>
</dbReference>
<keyword evidence="4" id="KW-0472">Membrane</keyword>
<evidence type="ECO:0000256" key="2">
    <source>
        <dbReference type="ARBA" id="ARBA00022741"/>
    </source>
</evidence>
<protein>
    <recommendedName>
        <fullName evidence="9">Mur ligase central domain-containing protein</fullName>
    </recommendedName>
</protein>
<dbReference type="Gene3D" id="3.40.1190.10">
    <property type="entry name" value="Mur-like, catalytic domain"/>
    <property type="match status" value="1"/>
</dbReference>
<dbReference type="Gene3D" id="3.90.190.20">
    <property type="entry name" value="Mur ligase, C-terminal domain"/>
    <property type="match status" value="1"/>
</dbReference>
<gene>
    <name evidence="7" type="ORF">A3E44_05600</name>
</gene>
<dbReference type="InterPro" id="IPR051046">
    <property type="entry name" value="MurCDEF_CellWall_CoF430Synth"/>
</dbReference>
<proteinExistence type="predicted"/>
<dbReference type="InterPro" id="IPR036565">
    <property type="entry name" value="Mur-like_cat_sf"/>
</dbReference>
<name>A0A1F8AQ28_9BACT</name>
<feature type="transmembrane region" description="Helical" evidence="4">
    <location>
        <begin position="60"/>
        <end position="83"/>
    </location>
</feature>
<dbReference type="Pfam" id="PF02875">
    <property type="entry name" value="Mur_ligase_C"/>
    <property type="match status" value="1"/>
</dbReference>
<keyword evidence="4" id="KW-0812">Transmembrane</keyword>
<evidence type="ECO:0000259" key="5">
    <source>
        <dbReference type="Pfam" id="PF02875"/>
    </source>
</evidence>
<feature type="transmembrane region" description="Helical" evidence="4">
    <location>
        <begin position="7"/>
        <end position="28"/>
    </location>
</feature>
<comment type="caution">
    <text evidence="7">The sequence shown here is derived from an EMBL/GenBank/DDBJ whole genome shotgun (WGS) entry which is preliminary data.</text>
</comment>
<evidence type="ECO:0000259" key="6">
    <source>
        <dbReference type="Pfam" id="PF08245"/>
    </source>
</evidence>
<evidence type="ECO:0000313" key="8">
    <source>
        <dbReference type="Proteomes" id="UP000178603"/>
    </source>
</evidence>
<sequence length="523" mass="58215">MENIVDLVIKLVLIAQIVYESLVITYWVQQKEYRWDRFRSFVKSREGLFTLNVHFIAAKVASLFFLPFLISLIIVGFILLVYLDKIRTKGLTRPIFTLRAREVYLTLVSLAFLASAVGSIIFAQLSLLISPIIGVYWSGLLVRRTLRKEVLQAEAVFRNVKPKVVGVTGSYGKTTTKEFIATLLSRKYVVAKTRGGENTLFAIVRTIIHNLPGSTQVFVVEMGAYKRGEIKHITDIVRPTIAVVTGIEPQHLDLFGSIKNIQLTKYELIESLGKGGVAVLNYGNSYCRQIGQWAKESGVKVLSYCLGPRQRSLAVDLSARVLEMSGKGVKVEFDYKNKKKTLEFKFAGAHFVENAMAAILVAFVMGLDWKDVGKVSDELSTYEKTMKVYKTKSGATIIDDSHNSTPKAFEAALAYLDEFQGRKTVFTPGIIELGSVSDKVHTRLGKLLASKVDEVVLTRKGFESALKKGLGSSVKILKISDGNPNYLSELFKESATQKGIIILLEGKMPKAISYQLENLETDV</sequence>
<evidence type="ECO:0008006" key="9">
    <source>
        <dbReference type="Google" id="ProtNLM"/>
    </source>
</evidence>
<feature type="transmembrane region" description="Helical" evidence="4">
    <location>
        <begin position="104"/>
        <end position="137"/>
    </location>
</feature>
<feature type="domain" description="Mur ligase central" evidence="6">
    <location>
        <begin position="167"/>
        <end position="362"/>
    </location>
</feature>
<dbReference type="SUPFAM" id="SSF53244">
    <property type="entry name" value="MurD-like peptide ligases, peptide-binding domain"/>
    <property type="match status" value="1"/>
</dbReference>
<feature type="domain" description="Mur ligase C-terminal" evidence="5">
    <location>
        <begin position="386"/>
        <end position="463"/>
    </location>
</feature>
<dbReference type="InterPro" id="IPR036615">
    <property type="entry name" value="Mur_ligase_C_dom_sf"/>
</dbReference>
<evidence type="ECO:0000313" key="7">
    <source>
        <dbReference type="EMBL" id="OGM53862.1"/>
    </source>
</evidence>
<dbReference type="AlphaFoldDB" id="A0A1F8AQ28"/>
<evidence type="ECO:0000256" key="1">
    <source>
        <dbReference type="ARBA" id="ARBA00022598"/>
    </source>
</evidence>
<evidence type="ECO:0000256" key="3">
    <source>
        <dbReference type="ARBA" id="ARBA00022840"/>
    </source>
</evidence>
<organism evidence="7 8">
    <name type="scientific">Candidatus Woesebacteria bacterium RIFCSPHIGHO2_12_FULL_41_24</name>
    <dbReference type="NCBI Taxonomy" id="1802510"/>
    <lineage>
        <taxon>Bacteria</taxon>
        <taxon>Candidatus Woeseibacteriota</taxon>
    </lineage>
</organism>
<dbReference type="SUPFAM" id="SSF53623">
    <property type="entry name" value="MurD-like peptide ligases, catalytic domain"/>
    <property type="match status" value="1"/>
</dbReference>
<keyword evidence="2" id="KW-0547">Nucleotide-binding</keyword>
<keyword evidence="4" id="KW-1133">Transmembrane helix</keyword>
<dbReference type="EMBL" id="MGGW01000020">
    <property type="protein sequence ID" value="OGM53862.1"/>
    <property type="molecule type" value="Genomic_DNA"/>
</dbReference>
<dbReference type="InterPro" id="IPR013221">
    <property type="entry name" value="Mur_ligase_cen"/>
</dbReference>
<evidence type="ECO:0000256" key="4">
    <source>
        <dbReference type="SAM" id="Phobius"/>
    </source>
</evidence>
<keyword evidence="1" id="KW-0436">Ligase</keyword>
<dbReference type="InterPro" id="IPR004101">
    <property type="entry name" value="Mur_ligase_C"/>
</dbReference>
<reference evidence="7 8" key="1">
    <citation type="journal article" date="2016" name="Nat. Commun.">
        <title>Thousands of microbial genomes shed light on interconnected biogeochemical processes in an aquifer system.</title>
        <authorList>
            <person name="Anantharaman K."/>
            <person name="Brown C.T."/>
            <person name="Hug L.A."/>
            <person name="Sharon I."/>
            <person name="Castelle C.J."/>
            <person name="Probst A.J."/>
            <person name="Thomas B.C."/>
            <person name="Singh A."/>
            <person name="Wilkins M.J."/>
            <person name="Karaoz U."/>
            <person name="Brodie E.L."/>
            <person name="Williams K.H."/>
            <person name="Hubbard S.S."/>
            <person name="Banfield J.F."/>
        </authorList>
    </citation>
    <scope>NUCLEOTIDE SEQUENCE [LARGE SCALE GENOMIC DNA]</scope>
</reference>
<dbReference type="GO" id="GO:0016881">
    <property type="term" value="F:acid-amino acid ligase activity"/>
    <property type="evidence" value="ECO:0007669"/>
    <property type="project" value="InterPro"/>
</dbReference>
<dbReference type="Pfam" id="PF08245">
    <property type="entry name" value="Mur_ligase_M"/>
    <property type="match status" value="1"/>
</dbReference>